<gene>
    <name evidence="1" type="ORF">B4V94_20260</name>
</gene>
<dbReference type="EMBL" id="AAMIRF010000037">
    <property type="protein sequence ID" value="EDH7457723.1"/>
    <property type="molecule type" value="Genomic_DNA"/>
</dbReference>
<proteinExistence type="predicted"/>
<organism evidence="1">
    <name type="scientific">Salmonella diarizonae</name>
    <dbReference type="NCBI Taxonomy" id="59204"/>
    <lineage>
        <taxon>Bacteria</taxon>
        <taxon>Pseudomonadati</taxon>
        <taxon>Pseudomonadota</taxon>
        <taxon>Gammaproteobacteria</taxon>
        <taxon>Enterobacterales</taxon>
        <taxon>Enterobacteriaceae</taxon>
        <taxon>Salmonella</taxon>
    </lineage>
</organism>
<dbReference type="GO" id="GO:0003677">
    <property type="term" value="F:DNA binding"/>
    <property type="evidence" value="ECO:0007669"/>
    <property type="project" value="InterPro"/>
</dbReference>
<protein>
    <submittedName>
        <fullName evidence="1">Enterohemolysin</fullName>
    </submittedName>
</protein>
<dbReference type="Pfam" id="PF03837">
    <property type="entry name" value="RecT"/>
    <property type="match status" value="1"/>
</dbReference>
<evidence type="ECO:0000313" key="1">
    <source>
        <dbReference type="EMBL" id="EDH7457723.1"/>
    </source>
</evidence>
<name>A0A635JA05_SALDZ</name>
<accession>A0A635JA05</accession>
<sequence length="397" mass="43992">MCAALKRCVYRHKGKIMENTNIVTTEQQAPNTISASNAIFNVQALGQLTAFANLMADSQVTVPAHLAGKPADCMAIVMQAMQWGMNPYAVAQKTHLVNGVLGYEAQLVNAVIASSSAIHGRFHYRYGGDWERCTRTQEITRDKNGKNGKYTVTERVRGWTDEDEIGLFVQVGAILRGESEITWGEPLYLSGVVTRNSPLWVSNPKQQIAYLGVKYWARLYCPEVILGVYSPDEVEQREEREINPVPAQRMSVQEITSEVSTTTSAQESATNVDAVADDLRERIDTASSVDQAKAIRADIESQKALLGTALFTELKNKAVKRYYQVDAQNKVEAVINSIPNPGEPEAAEMFAKAESTLGAAKRHLGDELHDKYRITLDDMKPEYIGVRKLRNLPAQAN</sequence>
<dbReference type="InterPro" id="IPR018330">
    <property type="entry name" value="RecT_fam"/>
</dbReference>
<dbReference type="AlphaFoldDB" id="A0A635JA05"/>
<comment type="caution">
    <text evidence="1">The sequence shown here is derived from an EMBL/GenBank/DDBJ whole genome shotgun (WGS) entry which is preliminary data.</text>
</comment>
<reference evidence="1" key="1">
    <citation type="submission" date="2018-07" db="EMBL/GenBank/DDBJ databases">
        <authorList>
            <consortium name="PulseNet: The National Subtyping Network for Foodborne Disease Surveillance"/>
            <person name="Tarr C.L."/>
            <person name="Trees E."/>
            <person name="Katz L.S."/>
            <person name="Carleton-Romer H.A."/>
            <person name="Stroika S."/>
            <person name="Kucerova Z."/>
            <person name="Roache K.F."/>
            <person name="Sabol A.L."/>
            <person name="Besser J."/>
            <person name="Gerner-Smidt P."/>
        </authorList>
    </citation>
    <scope>NUCLEOTIDE SEQUENCE</scope>
    <source>
        <strain evidence="1">PNUSAS008615</strain>
    </source>
</reference>
<dbReference type="GO" id="GO:0006259">
    <property type="term" value="P:DNA metabolic process"/>
    <property type="evidence" value="ECO:0007669"/>
    <property type="project" value="InterPro"/>
</dbReference>